<reference evidence="1 2" key="1">
    <citation type="journal article" date="2014" name="Genome Biol. Evol.">
        <title>The genome of the myxosporean Thelohanellus kitauei shows adaptations to nutrient acquisition within its fish host.</title>
        <authorList>
            <person name="Yang Y."/>
            <person name="Xiong J."/>
            <person name="Zhou Z."/>
            <person name="Huo F."/>
            <person name="Miao W."/>
            <person name="Ran C."/>
            <person name="Liu Y."/>
            <person name="Zhang J."/>
            <person name="Feng J."/>
            <person name="Wang M."/>
            <person name="Wang M."/>
            <person name="Wang L."/>
            <person name="Yao B."/>
        </authorList>
    </citation>
    <scope>NUCLEOTIDE SEQUENCE [LARGE SCALE GENOMIC DNA]</scope>
    <source>
        <strain evidence="1">Wuqing</strain>
    </source>
</reference>
<comment type="caution">
    <text evidence="1">The sequence shown here is derived from an EMBL/GenBank/DDBJ whole genome shotgun (WGS) entry which is preliminary data.</text>
</comment>
<proteinExistence type="predicted"/>
<evidence type="ECO:0000313" key="2">
    <source>
        <dbReference type="Proteomes" id="UP000031668"/>
    </source>
</evidence>
<organism evidence="1 2">
    <name type="scientific">Thelohanellus kitauei</name>
    <name type="common">Myxosporean</name>
    <dbReference type="NCBI Taxonomy" id="669202"/>
    <lineage>
        <taxon>Eukaryota</taxon>
        <taxon>Metazoa</taxon>
        <taxon>Cnidaria</taxon>
        <taxon>Myxozoa</taxon>
        <taxon>Myxosporea</taxon>
        <taxon>Bivalvulida</taxon>
        <taxon>Platysporina</taxon>
        <taxon>Myxobolidae</taxon>
        <taxon>Thelohanellus</taxon>
    </lineage>
</organism>
<name>A0A0C2JDT1_THEKT</name>
<keyword evidence="2" id="KW-1185">Reference proteome</keyword>
<dbReference type="Proteomes" id="UP000031668">
    <property type="component" value="Unassembled WGS sequence"/>
</dbReference>
<protein>
    <submittedName>
        <fullName evidence="1">Uncharacterized protein</fullName>
    </submittedName>
</protein>
<dbReference type="AlphaFoldDB" id="A0A0C2JDT1"/>
<gene>
    <name evidence="1" type="ORF">RF11_07678</name>
</gene>
<evidence type="ECO:0000313" key="1">
    <source>
        <dbReference type="EMBL" id="KII67368.1"/>
    </source>
</evidence>
<sequence>MICHVENKFSIWLMKGELCGRPHVVIYQNTFVYSTGKKQFKGLHEASIKIFFIEWMMLGLEECQVTSVYEIATDLFNLIKIGSIEIKHSHCDSYYRNMLKCIRQFS</sequence>
<dbReference type="EMBL" id="JWZT01003221">
    <property type="protein sequence ID" value="KII67368.1"/>
    <property type="molecule type" value="Genomic_DNA"/>
</dbReference>
<accession>A0A0C2JDT1</accession>